<evidence type="ECO:0000259" key="2">
    <source>
        <dbReference type="Pfam" id="PF03781"/>
    </source>
</evidence>
<proteinExistence type="predicted"/>
<sequence length="291" mass="31731">MSPELTELVTIPGGTSWQGSDDFYPEEAPRTQVTVESFELERHPVTNAQFAAFVADTGWVTTAERPIPDDVVGIPPEMRAPGSLVFTPTTGPVDLLRWELWWRWVPGANWRHPGGPASDLAGLDHHPVVHVSYEDAQAYATWAGRRLPTETEWEHAVASPAGHAYAWGAEFMPAGQLMANTYQGNFPYENTGANGWVGTSPVGAFPPTKHGLFDMIGNVWEWTTSDFSSVRDSPSSCCAAPTDPASDAEHLVVKGGSHLCDPTYCARYRPAARQPQSPDSATTHLGFRCAR</sequence>
<feature type="compositionally biased region" description="Polar residues" evidence="1">
    <location>
        <begin position="274"/>
        <end position="283"/>
    </location>
</feature>
<dbReference type="Proteomes" id="UP001183794">
    <property type="component" value="Unassembled WGS sequence"/>
</dbReference>
<evidence type="ECO:0000313" key="3">
    <source>
        <dbReference type="EMBL" id="MDR7347473.1"/>
    </source>
</evidence>
<dbReference type="Pfam" id="PF03781">
    <property type="entry name" value="FGE-sulfatase"/>
    <property type="match status" value="1"/>
</dbReference>
<evidence type="ECO:0000313" key="4">
    <source>
        <dbReference type="Proteomes" id="UP001183794"/>
    </source>
</evidence>
<reference evidence="3 4" key="1">
    <citation type="submission" date="2023-07" db="EMBL/GenBank/DDBJ databases">
        <title>Sequencing the genomes of 1000 actinobacteria strains.</title>
        <authorList>
            <person name="Klenk H.-P."/>
        </authorList>
    </citation>
    <scope>NUCLEOTIDE SEQUENCE [LARGE SCALE GENOMIC DNA]</scope>
    <source>
        <strain evidence="3 4">DSM 22966</strain>
    </source>
</reference>
<dbReference type="PANTHER" id="PTHR23150:SF19">
    <property type="entry name" value="FORMYLGLYCINE-GENERATING ENZYME"/>
    <property type="match status" value="1"/>
</dbReference>
<protein>
    <submittedName>
        <fullName evidence="3">Formylglycine-generating enzyme required for sulfatase activity</fullName>
    </submittedName>
</protein>
<dbReference type="InterPro" id="IPR005532">
    <property type="entry name" value="SUMF_dom"/>
</dbReference>
<dbReference type="RefSeq" id="WP_310173708.1">
    <property type="nucleotide sequence ID" value="NZ_BAABHE010000001.1"/>
</dbReference>
<dbReference type="EMBL" id="JAVDYJ010000001">
    <property type="protein sequence ID" value="MDR7347473.1"/>
    <property type="molecule type" value="Genomic_DNA"/>
</dbReference>
<accession>A0ABU2B1J4</accession>
<dbReference type="InterPro" id="IPR051043">
    <property type="entry name" value="Sulfatase_Mod_Factor_Kinase"/>
</dbReference>
<feature type="region of interest" description="Disordered" evidence="1">
    <location>
        <begin position="271"/>
        <end position="291"/>
    </location>
</feature>
<feature type="domain" description="Sulfatase-modifying factor enzyme-like" evidence="2">
    <location>
        <begin position="5"/>
        <end position="291"/>
    </location>
</feature>
<organism evidence="3 4">
    <name type="scientific">Enteractinococcus fodinae</name>
    <dbReference type="NCBI Taxonomy" id="684663"/>
    <lineage>
        <taxon>Bacteria</taxon>
        <taxon>Bacillati</taxon>
        <taxon>Actinomycetota</taxon>
        <taxon>Actinomycetes</taxon>
        <taxon>Micrococcales</taxon>
        <taxon>Micrococcaceae</taxon>
    </lineage>
</organism>
<dbReference type="SUPFAM" id="SSF56436">
    <property type="entry name" value="C-type lectin-like"/>
    <property type="match status" value="1"/>
</dbReference>
<dbReference type="InterPro" id="IPR016187">
    <property type="entry name" value="CTDL_fold"/>
</dbReference>
<dbReference type="Gene3D" id="3.90.1580.10">
    <property type="entry name" value="paralog of FGE (formylglycine-generating enzyme)"/>
    <property type="match status" value="1"/>
</dbReference>
<dbReference type="InterPro" id="IPR042095">
    <property type="entry name" value="SUMF_sf"/>
</dbReference>
<dbReference type="PANTHER" id="PTHR23150">
    <property type="entry name" value="SULFATASE MODIFYING FACTOR 1, 2"/>
    <property type="match status" value="1"/>
</dbReference>
<evidence type="ECO:0000256" key="1">
    <source>
        <dbReference type="SAM" id="MobiDB-lite"/>
    </source>
</evidence>
<name>A0ABU2B1J4_9MICC</name>
<comment type="caution">
    <text evidence="3">The sequence shown here is derived from an EMBL/GenBank/DDBJ whole genome shotgun (WGS) entry which is preliminary data.</text>
</comment>
<keyword evidence="4" id="KW-1185">Reference proteome</keyword>
<gene>
    <name evidence="3" type="ORF">J2S62_001730</name>
</gene>